<proteinExistence type="inferred from homology"/>
<reference evidence="3 4" key="1">
    <citation type="submission" date="2024-09" db="EMBL/GenBank/DDBJ databases">
        <title>Chromosome-scale assembly of Riccia fluitans.</title>
        <authorList>
            <person name="Paukszto L."/>
            <person name="Sawicki J."/>
            <person name="Karawczyk K."/>
            <person name="Piernik-Szablinska J."/>
            <person name="Szczecinska M."/>
            <person name="Mazdziarz M."/>
        </authorList>
    </citation>
    <scope>NUCLEOTIDE SEQUENCE [LARGE SCALE GENOMIC DNA]</scope>
    <source>
        <strain evidence="3">Rf_01</strain>
        <tissue evidence="3">Aerial parts of the thallus</tissue>
    </source>
</reference>
<feature type="compositionally biased region" description="Basic and acidic residues" evidence="2">
    <location>
        <begin position="218"/>
        <end position="232"/>
    </location>
</feature>
<dbReference type="EMBL" id="JBHFFA010000004">
    <property type="protein sequence ID" value="KAL2631449.1"/>
    <property type="molecule type" value="Genomic_DNA"/>
</dbReference>
<feature type="compositionally biased region" description="Low complexity" evidence="2">
    <location>
        <begin position="177"/>
        <end position="189"/>
    </location>
</feature>
<comment type="similarity">
    <text evidence="1">Belongs to the ARG7 family.</text>
</comment>
<evidence type="ECO:0000256" key="2">
    <source>
        <dbReference type="SAM" id="MobiDB-lite"/>
    </source>
</evidence>
<dbReference type="AlphaFoldDB" id="A0ABD1YP40"/>
<evidence type="ECO:0000313" key="4">
    <source>
        <dbReference type="Proteomes" id="UP001605036"/>
    </source>
</evidence>
<sequence length="315" mass="34187">MQWIDQYTGGSKKGTAKRGREKFYQSEEINMMKSRTVGGSKSCSTSRTEVEFRGKGNSNFFSRGLSFSRSFSRRLQSTSVIANLQHWTTSATSSWSIRSPPPVISSPVVYALNNSSPPGPTVSQMWYDLSISSSNLKSCNSPKVNSSLTSAHLKPPPSPSPSSAGKQKYLFKRVGTHNSNHSKSLNSKNVTDAGSGTNSPNDDESGNTTSSATTATACDDKTGEDSDGGDEKLESSEYLTVFVGERSCKRVKYVISKHFLRHHLFQVLLKCSEDEVGLDSDERGGVPIVCDPALFVQLVTVVGATLFDEMPPDAK</sequence>
<feature type="region of interest" description="Disordered" evidence="2">
    <location>
        <begin position="141"/>
        <end position="232"/>
    </location>
</feature>
<keyword evidence="4" id="KW-1185">Reference proteome</keyword>
<comment type="caution">
    <text evidence="3">The sequence shown here is derived from an EMBL/GenBank/DDBJ whole genome shotgun (WGS) entry which is preliminary data.</text>
</comment>
<dbReference type="Pfam" id="PF02519">
    <property type="entry name" value="Auxin_inducible"/>
    <property type="match status" value="1"/>
</dbReference>
<evidence type="ECO:0000313" key="3">
    <source>
        <dbReference type="EMBL" id="KAL2631449.1"/>
    </source>
</evidence>
<evidence type="ECO:0000256" key="1">
    <source>
        <dbReference type="ARBA" id="ARBA00006974"/>
    </source>
</evidence>
<accession>A0ABD1YP40</accession>
<gene>
    <name evidence="3" type="ORF">R1flu_016135</name>
</gene>
<name>A0ABD1YP40_9MARC</name>
<dbReference type="InterPro" id="IPR003676">
    <property type="entry name" value="SAUR_fam"/>
</dbReference>
<dbReference type="Proteomes" id="UP001605036">
    <property type="component" value="Unassembled WGS sequence"/>
</dbReference>
<feature type="compositionally biased region" description="Polar residues" evidence="2">
    <location>
        <begin position="190"/>
        <end position="200"/>
    </location>
</feature>
<feature type="compositionally biased region" description="Low complexity" evidence="2">
    <location>
        <begin position="208"/>
        <end position="217"/>
    </location>
</feature>
<protein>
    <submittedName>
        <fullName evidence="3">Uncharacterized protein</fullName>
    </submittedName>
</protein>
<organism evidence="3 4">
    <name type="scientific">Riccia fluitans</name>
    <dbReference type="NCBI Taxonomy" id="41844"/>
    <lineage>
        <taxon>Eukaryota</taxon>
        <taxon>Viridiplantae</taxon>
        <taxon>Streptophyta</taxon>
        <taxon>Embryophyta</taxon>
        <taxon>Marchantiophyta</taxon>
        <taxon>Marchantiopsida</taxon>
        <taxon>Marchantiidae</taxon>
        <taxon>Marchantiales</taxon>
        <taxon>Ricciaceae</taxon>
        <taxon>Riccia</taxon>
    </lineage>
</organism>